<feature type="region of interest" description="Disordered" evidence="1">
    <location>
        <begin position="667"/>
        <end position="694"/>
    </location>
</feature>
<feature type="compositionally biased region" description="Basic residues" evidence="1">
    <location>
        <begin position="10"/>
        <end position="19"/>
    </location>
</feature>
<feature type="compositionally biased region" description="Basic and acidic residues" evidence="1">
    <location>
        <begin position="429"/>
        <end position="439"/>
    </location>
</feature>
<evidence type="ECO:0008006" key="4">
    <source>
        <dbReference type="Google" id="ProtNLM"/>
    </source>
</evidence>
<evidence type="ECO:0000313" key="3">
    <source>
        <dbReference type="Proteomes" id="UP000515908"/>
    </source>
</evidence>
<dbReference type="AlphaFoldDB" id="A0A7G2CPH1"/>
<feature type="compositionally biased region" description="Polar residues" evidence="1">
    <location>
        <begin position="180"/>
        <end position="196"/>
    </location>
</feature>
<gene>
    <name evidence="2" type="ORF">ADEAN_000928100</name>
</gene>
<keyword evidence="3" id="KW-1185">Reference proteome</keyword>
<feature type="region of interest" description="Disordered" evidence="1">
    <location>
        <begin position="836"/>
        <end position="884"/>
    </location>
</feature>
<feature type="region of interest" description="Disordered" evidence="1">
    <location>
        <begin position="382"/>
        <end position="547"/>
    </location>
</feature>
<name>A0A7G2CPH1_9TRYP</name>
<organism evidence="2 3">
    <name type="scientific">Angomonas deanei</name>
    <dbReference type="NCBI Taxonomy" id="59799"/>
    <lineage>
        <taxon>Eukaryota</taxon>
        <taxon>Discoba</taxon>
        <taxon>Euglenozoa</taxon>
        <taxon>Kinetoplastea</taxon>
        <taxon>Metakinetoplastina</taxon>
        <taxon>Trypanosomatida</taxon>
        <taxon>Trypanosomatidae</taxon>
        <taxon>Strigomonadinae</taxon>
        <taxon>Angomonas</taxon>
    </lineage>
</organism>
<dbReference type="EMBL" id="LR877166">
    <property type="protein sequence ID" value="CAD2221746.1"/>
    <property type="molecule type" value="Genomic_DNA"/>
</dbReference>
<proteinExistence type="predicted"/>
<sequence length="963" mass="105128">MNSYFFSAAPRKRHHSRVVRHGEAPGPAEGEQRTNQSVGERRQQQREKQLALLQEMKQSRQARVSSHTRTIQDNIRQNVNPASAANASRSNMNTSLVSSRIAYLVYSPQGNKPLDPLGIHRTTWRGSTQSNLNHSQNRLAAAVASPSVHHSPSGVHCRYDRATHSQLLCIPGGVTVSFLKPTNNKSGNSNTSQTLTSRRESLPASSPQAVLVLQLCLSGSPAGPGAAELTVELSIVGANHVCCNLIFSSVVKSVQVCSHHVKLPLRCMAYGEWYNLFFDAHSLYRQYVQSSCSTSTPLRPTSSAVRIADVKVSGHNVLVRRVLAMAALPSISMNNEGEELDYCVVPASSSPSFNTLPESLKLPAELGSVPCLFIRTGEEALLTSEPKEPSPLSVAGMSRSPSTEVDTPRPSQEESAEEWDYVPVSPLTESEHPAVEQHVRRTTPKTEFTEPLPPPPLRPVQRRLPSGDSPAEVAPLPVAPTLEDLRTKLRPAAHRAEPEPFPSPVSSLDSSQRSDGAEEQFEVKTRTSKPAPSPPVQRQVTADSPVVKTAREMTHVMEERVRRIQALLREPSPTAAPRPATTPSNTKLAELMQRSPQLRAASANRALSPARVVEDKAVQTEGPLGISNTFATNAALPQWAPAAPQSLPLQLPKANSFTEPSLMVHPLSLNAPRPKETTPVQQHDNNNNSDSDALDVWCSTEEPIQWTLMRPSTRHSDPSASQPPPPPQQQPNHNVVNRLCFDSCEMGSESVHSATVAAPPLAQRELKDRATELLQRLRALQATPVTSWSFHSANTPSEVVRGGLADSYPAEERHCTPSVEDTVRVEEEPFTRTVASTNVPSTAPNLERQGTPLPWPTAPHRQGRLGPHVAAPPPAAPPEEEEDKVSIYSCNFQSILPSANASGGRARYPAGSSYSMTTDTEDYSQHTGSNSRRDKNSSRYIYDPVLRCFLDKEENAFLETIDF</sequence>
<feature type="region of interest" description="Disordered" evidence="1">
    <location>
        <begin position="180"/>
        <end position="200"/>
    </location>
</feature>
<feature type="region of interest" description="Disordered" evidence="1">
    <location>
        <begin position="1"/>
        <end position="47"/>
    </location>
</feature>
<evidence type="ECO:0000313" key="2">
    <source>
        <dbReference type="EMBL" id="CAD2221746.1"/>
    </source>
</evidence>
<feature type="region of interest" description="Disordered" evidence="1">
    <location>
        <begin position="711"/>
        <end position="734"/>
    </location>
</feature>
<accession>A0A7G2CPH1</accession>
<feature type="region of interest" description="Disordered" evidence="1">
    <location>
        <begin position="900"/>
        <end position="936"/>
    </location>
</feature>
<dbReference type="Proteomes" id="UP000515908">
    <property type="component" value="Chromosome 22"/>
</dbReference>
<evidence type="ECO:0000256" key="1">
    <source>
        <dbReference type="SAM" id="MobiDB-lite"/>
    </source>
</evidence>
<feature type="compositionally biased region" description="Polar residues" evidence="1">
    <location>
        <begin position="504"/>
        <end position="514"/>
    </location>
</feature>
<reference evidence="2 3" key="1">
    <citation type="submission" date="2020-08" db="EMBL/GenBank/DDBJ databases">
        <authorList>
            <person name="Newling K."/>
            <person name="Davey J."/>
            <person name="Forrester S."/>
        </authorList>
    </citation>
    <scope>NUCLEOTIDE SEQUENCE [LARGE SCALE GENOMIC DNA]</scope>
    <source>
        <strain evidence="3">Crithidia deanei Carvalho (ATCC PRA-265)</strain>
    </source>
</reference>
<dbReference type="VEuPathDB" id="TriTrypDB:ADEAN_000928100"/>
<protein>
    <recommendedName>
        <fullName evidence="4">CFA20 domain-containing protein</fullName>
    </recommendedName>
</protein>